<keyword evidence="1" id="KW-0813">Transport</keyword>
<dbReference type="EMBL" id="LIZK01000003">
    <property type="protein sequence ID" value="KPL94672.1"/>
    <property type="molecule type" value="Genomic_DNA"/>
</dbReference>
<evidence type="ECO:0000313" key="3">
    <source>
        <dbReference type="EMBL" id="MEZ8180083.1"/>
    </source>
</evidence>
<reference evidence="4 8" key="3">
    <citation type="submission" date="2019-09" db="EMBL/GenBank/DDBJ databases">
        <title>Draft genome sequencing and comparative genomics of hatchery-associated Vibrios.</title>
        <authorList>
            <person name="Kehlet-Delgado H."/>
            <person name="Mueller R.S."/>
        </authorList>
    </citation>
    <scope>NUCLEOTIDE SEQUENCE [LARGE SCALE GENOMIC DNA]</scope>
    <source>
        <strain evidence="4 8">99-70-13A3</strain>
    </source>
</reference>
<keyword evidence="10" id="KW-1185">Reference proteome</keyword>
<dbReference type="Proteomes" id="UP000519158">
    <property type="component" value="Unassembled WGS sequence"/>
</dbReference>
<dbReference type="Proteomes" id="UP000244197">
    <property type="component" value="Unassembled WGS sequence"/>
</dbReference>
<dbReference type="EMBL" id="VTXL01000006">
    <property type="protein sequence ID" value="NOJ12893.1"/>
    <property type="molecule type" value="Genomic_DNA"/>
</dbReference>
<evidence type="ECO:0000313" key="10">
    <source>
        <dbReference type="Proteomes" id="UP001569200"/>
    </source>
</evidence>
<dbReference type="Proteomes" id="UP001159663">
    <property type="component" value="Unassembled WGS sequence"/>
</dbReference>
<dbReference type="EMBL" id="JBGOOW010000003">
    <property type="protein sequence ID" value="MEZ8180083.1"/>
    <property type="molecule type" value="Genomic_DNA"/>
</dbReference>
<dbReference type="AlphaFoldDB" id="A0A0P6ZAT1"/>
<dbReference type="RefSeq" id="WP_004730938.1">
    <property type="nucleotide sequence ID" value="NZ_AP025509.1"/>
</dbReference>
<reference evidence="3 10" key="5">
    <citation type="submission" date="2024-06" db="EMBL/GenBank/DDBJ databases">
        <authorList>
            <person name="Steensen K."/>
            <person name="Seneca J."/>
            <person name="Bartlau N."/>
            <person name="Yu A.X."/>
            <person name="Polz M.F."/>
        </authorList>
    </citation>
    <scope>NUCLEOTIDE SEQUENCE [LARGE SCALE GENOMIC DNA]</scope>
    <source>
        <strain evidence="3 10">1F145</strain>
    </source>
</reference>
<evidence type="ECO:0000313" key="4">
    <source>
        <dbReference type="EMBL" id="NOJ12893.1"/>
    </source>
</evidence>
<evidence type="ECO:0000313" key="5">
    <source>
        <dbReference type="EMBL" id="PTP28906.1"/>
    </source>
</evidence>
<name>A0A0P6ZAT1_VIBSP</name>
<evidence type="ECO:0000313" key="6">
    <source>
        <dbReference type="Proteomes" id="UP000050463"/>
    </source>
</evidence>
<dbReference type="Pfam" id="PF11869">
    <property type="entry name" value="DUF3389"/>
    <property type="match status" value="1"/>
</dbReference>
<reference evidence="1 6" key="1">
    <citation type="submission" date="2015-08" db="EMBL/GenBank/DDBJ databases">
        <title>Draft Genome Sequence of Vibrio splendidus UCD-SED7.</title>
        <authorList>
            <person name="Lee R.D."/>
            <person name="Lang J.M."/>
            <person name="Coil D.A."/>
            <person name="Jospin G."/>
            <person name="Eisen J.A."/>
        </authorList>
    </citation>
    <scope>NUCLEOTIDE SEQUENCE [LARGE SCALE GENOMIC DNA]</scope>
    <source>
        <strain evidence="1 6">UCD-SED7</strain>
    </source>
</reference>
<dbReference type="Proteomes" id="UP001569200">
    <property type="component" value="Unassembled WGS sequence"/>
</dbReference>
<evidence type="ECO:0000313" key="9">
    <source>
        <dbReference type="Proteomes" id="UP001159663"/>
    </source>
</evidence>
<evidence type="ECO:0000313" key="2">
    <source>
        <dbReference type="EMBL" id="MDH5920710.1"/>
    </source>
</evidence>
<evidence type="ECO:0000313" key="8">
    <source>
        <dbReference type="Proteomes" id="UP000519158"/>
    </source>
</evidence>
<evidence type="ECO:0000313" key="1">
    <source>
        <dbReference type="EMBL" id="KPL94672.1"/>
    </source>
</evidence>
<dbReference type="OrthoDB" id="6271555at2"/>
<protein>
    <submittedName>
        <fullName evidence="2">DUF3389 domain-containing protein</fullName>
    </submittedName>
    <submittedName>
        <fullName evidence="1">PTS sugar transporter subunit IIA</fullName>
    </submittedName>
</protein>
<sequence length="77" mass="8391">MVITFKSGKVIATAHELVVRLDGEHRVTLQAQVDAIQLIGKGANVISANGSECKWSIKLDNEQQLRDIANEIGCDVM</sequence>
<dbReference type="EMBL" id="JAKMYX010000016">
    <property type="protein sequence ID" value="MDH5920710.1"/>
    <property type="molecule type" value="Genomic_DNA"/>
</dbReference>
<gene>
    <name evidence="3" type="ORF">ACED33_05310</name>
    <name evidence="1" type="ORF">AN168_09165</name>
    <name evidence="5" type="ORF">CWO07_18085</name>
    <name evidence="4" type="ORF">F0234_08985</name>
    <name evidence="2" type="ORF">L8R85_06675</name>
</gene>
<accession>A0A1C3IMS8</accession>
<proteinExistence type="predicted"/>
<dbReference type="GeneID" id="93968390"/>
<keyword evidence="1" id="KW-0762">Sugar transport</keyword>
<dbReference type="InterPro" id="IPR021811">
    <property type="entry name" value="DUF3389"/>
</dbReference>
<comment type="caution">
    <text evidence="2">The sequence shown here is derived from an EMBL/GenBank/DDBJ whole genome shotgun (WGS) entry which is preliminary data.</text>
</comment>
<accession>A0A0P6ZAT1</accession>
<evidence type="ECO:0000313" key="7">
    <source>
        <dbReference type="Proteomes" id="UP000244197"/>
    </source>
</evidence>
<dbReference type="Proteomes" id="UP000050463">
    <property type="component" value="Unassembled WGS sequence"/>
</dbReference>
<dbReference type="EMBL" id="PIFK01000039">
    <property type="protein sequence ID" value="PTP28906.1"/>
    <property type="molecule type" value="Genomic_DNA"/>
</dbReference>
<reference evidence="2" key="4">
    <citation type="submission" date="2022-01" db="EMBL/GenBank/DDBJ databases">
        <title>Vibrio aestuarianus Clade A and Clade B isolates are associated with Pacific oyster (Crassostrea gigas) disease outbreaks across Ireland.</title>
        <authorList>
            <person name="Coyle N."/>
            <person name="O'Toole C."/>
            <person name="Thomas J.C.L."/>
            <person name="Ryder D."/>
            <person name="Cheslett D."/>
            <person name="Feist S."/>
            <person name="Bean T."/>
            <person name="Joseph A."/>
            <person name="Waina A."/>
            <person name="Feil E."/>
            <person name="Verner-Jeffreys D.W."/>
        </authorList>
    </citation>
    <scope>NUCLEOTIDE SEQUENCE</scope>
    <source>
        <strain evidence="2">S/17/14 A</strain>
    </source>
</reference>
<organism evidence="2 9">
    <name type="scientific">Vibrio splendidus</name>
    <dbReference type="NCBI Taxonomy" id="29497"/>
    <lineage>
        <taxon>Bacteria</taxon>
        <taxon>Pseudomonadati</taxon>
        <taxon>Pseudomonadota</taxon>
        <taxon>Gammaproteobacteria</taxon>
        <taxon>Vibrionales</taxon>
        <taxon>Vibrionaceae</taxon>
        <taxon>Vibrio</taxon>
    </lineage>
</organism>
<reference evidence="5 7" key="2">
    <citation type="submission" date="2017-11" db="EMBL/GenBank/DDBJ databases">
        <title>Population delineation of vibrios coincides with oyster pathogenicity.</title>
        <authorList>
            <person name="Bruto M."/>
            <person name="Labreuche Y."/>
            <person name="James A."/>
            <person name="Piel D."/>
            <person name="Chenivesse S."/>
            <person name="Petton B."/>
            <person name="Polz M.F."/>
            <person name="Le Roux F."/>
        </authorList>
    </citation>
    <scope>NUCLEOTIDE SEQUENCE [LARGE SCALE GENOMIC DNA]</scope>
    <source>
        <strain evidence="5 7">FF_144</strain>
    </source>
</reference>